<dbReference type="PROSITE" id="PS51029">
    <property type="entry name" value="MADF"/>
    <property type="match status" value="1"/>
</dbReference>
<evidence type="ECO:0000259" key="1">
    <source>
        <dbReference type="PROSITE" id="PS51029"/>
    </source>
</evidence>
<evidence type="ECO:0000313" key="3">
    <source>
        <dbReference type="Proteomes" id="UP001652700"/>
    </source>
</evidence>
<dbReference type="InterPro" id="IPR006578">
    <property type="entry name" value="MADF-dom"/>
</dbReference>
<dbReference type="EnsemblMetazoa" id="XM_050650555.1">
    <property type="protein sequence ID" value="XP_050506512.1"/>
    <property type="gene ID" value="LOC126884574"/>
</dbReference>
<dbReference type="RefSeq" id="XP_050506512.1">
    <property type="nucleotide sequence ID" value="XM_050650555.1"/>
</dbReference>
<dbReference type="Pfam" id="PF10545">
    <property type="entry name" value="MADF_DNA_bdg"/>
    <property type="match status" value="1"/>
</dbReference>
<evidence type="ECO:0000313" key="2">
    <source>
        <dbReference type="EnsemblMetazoa" id="XP_050506512.1"/>
    </source>
</evidence>
<accession>A0ABM5K8J4</accession>
<reference evidence="2" key="1">
    <citation type="submission" date="2025-05" db="UniProtKB">
        <authorList>
            <consortium name="EnsemblMetazoa"/>
        </authorList>
    </citation>
    <scope>IDENTIFICATION</scope>
</reference>
<dbReference type="PANTHER" id="PTHR12243">
    <property type="entry name" value="MADF DOMAIN TRANSCRIPTION FACTOR"/>
    <property type="match status" value="1"/>
</dbReference>
<dbReference type="Gene3D" id="1.10.10.60">
    <property type="entry name" value="Homeodomain-like"/>
    <property type="match status" value="1"/>
</dbReference>
<dbReference type="InterPro" id="IPR039353">
    <property type="entry name" value="TF_Adf1"/>
</dbReference>
<dbReference type="PANTHER" id="PTHR12243:SF67">
    <property type="entry name" value="COREPRESSOR OF PANGOLIN, ISOFORM A-RELATED"/>
    <property type="match status" value="1"/>
</dbReference>
<sequence>MGENMDYDMKLIEEVKRYPELYDSSQRNFKNKVLKAALWKDIAFKMRKQTDEYSIKTVRMRWKSLRDSYVKEIKYKMAVSSGHILKPRKNWRYSNCMTFLAPFLAISFPNTSKIKDESCEIKEEVSDQSEPTDPTYFLNVSSGPEENYGHFLSALLDYSNNHNSTVFKTDDGDIDSFFKGVADTVKKLSAVNQVFIQRSVVNMVLDIKLREAHEKANILRESGDND</sequence>
<name>A0ABM5K8J4_DIAVI</name>
<protein>
    <recommendedName>
        <fullName evidence="1">MADF domain-containing protein</fullName>
    </recommendedName>
</protein>
<dbReference type="GeneID" id="126884574"/>
<dbReference type="Proteomes" id="UP001652700">
    <property type="component" value="Unplaced"/>
</dbReference>
<feature type="domain" description="MADF" evidence="1">
    <location>
        <begin position="10"/>
        <end position="105"/>
    </location>
</feature>
<proteinExistence type="predicted"/>
<dbReference type="SMART" id="SM00595">
    <property type="entry name" value="MADF"/>
    <property type="match status" value="1"/>
</dbReference>
<organism evidence="2 3">
    <name type="scientific">Diabrotica virgifera virgifera</name>
    <name type="common">western corn rootworm</name>
    <dbReference type="NCBI Taxonomy" id="50390"/>
    <lineage>
        <taxon>Eukaryota</taxon>
        <taxon>Metazoa</taxon>
        <taxon>Ecdysozoa</taxon>
        <taxon>Arthropoda</taxon>
        <taxon>Hexapoda</taxon>
        <taxon>Insecta</taxon>
        <taxon>Pterygota</taxon>
        <taxon>Neoptera</taxon>
        <taxon>Endopterygota</taxon>
        <taxon>Coleoptera</taxon>
        <taxon>Polyphaga</taxon>
        <taxon>Cucujiformia</taxon>
        <taxon>Chrysomeloidea</taxon>
        <taxon>Chrysomelidae</taxon>
        <taxon>Galerucinae</taxon>
        <taxon>Diabroticina</taxon>
        <taxon>Diabroticites</taxon>
        <taxon>Diabrotica</taxon>
    </lineage>
</organism>
<keyword evidence="3" id="KW-1185">Reference proteome</keyword>